<dbReference type="EMBL" id="JAAAHW010003270">
    <property type="protein sequence ID" value="KAF9985865.1"/>
    <property type="molecule type" value="Genomic_DNA"/>
</dbReference>
<feature type="compositionally biased region" description="Acidic residues" evidence="1">
    <location>
        <begin position="494"/>
        <end position="514"/>
    </location>
</feature>
<dbReference type="InterPro" id="IPR011047">
    <property type="entry name" value="Quinoprotein_ADH-like_sf"/>
</dbReference>
<name>A0A9P6SP91_9FUNG</name>
<feature type="compositionally biased region" description="Pro residues" evidence="1">
    <location>
        <begin position="402"/>
        <end position="411"/>
    </location>
</feature>
<feature type="compositionally biased region" description="Pro residues" evidence="1">
    <location>
        <begin position="46"/>
        <end position="63"/>
    </location>
</feature>
<feature type="compositionally biased region" description="Basic and acidic residues" evidence="1">
    <location>
        <begin position="245"/>
        <end position="255"/>
    </location>
</feature>
<dbReference type="SUPFAM" id="SSF50998">
    <property type="entry name" value="Quinoprotein alcohol dehydrogenase-like"/>
    <property type="match status" value="1"/>
</dbReference>
<feature type="compositionally biased region" description="Polar residues" evidence="1">
    <location>
        <begin position="70"/>
        <end position="82"/>
    </location>
</feature>
<accession>A0A9P6SP91</accession>
<feature type="compositionally biased region" description="Low complexity" evidence="1">
    <location>
        <begin position="178"/>
        <end position="199"/>
    </location>
</feature>
<sequence>MDNRPPPPPLPPSRRPIAIPLGTHNNNYNNNTAPPNAIALAKAHAPSPPPKPTSLSSPAPPRKPIGLSTGIGTSTPPISASRHNAAPSTSSISTSPSFPSSIPHPPPPGVLVTTTSSTSPSSISAAAVAHAATYNNNHLNPGVHSNGLSSAPGSAPTSPTTSHVTSFNYPMPGGGSSGATSAAHSVSSSPVPAHLHPSLRSQPNPASSLLRVSSTTSFVPAVASSSIAAKQHILLQQQQQQQHHLQQEHKGHKDNVDDEDVTEDPFSDIKNITAALTTSTQTPTPIAPPVPVSSPSFASRTTQNQPSLLTARLQCSTPSSLALHAPVPQHGSYPTSPRNVSSPPPLPNPVNLPPRTRSPLSGLPSQPSSGTTPVPGRQNTFSQRHSGAPPSFPGQGLAIAAPSPPVPPPPRRASMQFISSSTAQQQPRGPSPNFSAPGESGTAAANARYRNLNAPQQAFDHHSPQPKRVFSTSSSSYATNTSPVPGFGNMDSDSQSDDDGTSDDSDKDYDDVEEDHLSMTNPFAGASPLPARARTFVESSAPPPPPSRPLSKLPPPRHQTLAPDQDVAPALPPKPAPKPAVRKRPPPQQDPGSSMSLTSNADTESDTTRGVYTLQGQTGATDGIFPDYSRSNRRQPLFSDVIDIHDIQQKSHGVRTFTISNDKVATATSNIRIYSILTGENISSFGHEKETKPTVLMFTQSRRFESLGQYLWAGWSEGSLHVIDTRTKEVVEKKRAAHKGGSIIQIIRCNSQVWTVDNAGSLLYGWRIQY</sequence>
<protein>
    <submittedName>
        <fullName evidence="2">Uncharacterized protein</fullName>
    </submittedName>
</protein>
<proteinExistence type="predicted"/>
<feature type="compositionally biased region" description="Low complexity" evidence="1">
    <location>
        <begin position="25"/>
        <end position="45"/>
    </location>
</feature>
<evidence type="ECO:0000313" key="2">
    <source>
        <dbReference type="EMBL" id="KAF9985865.1"/>
    </source>
</evidence>
<reference evidence="2" key="1">
    <citation type="journal article" date="2020" name="Fungal Divers.">
        <title>Resolving the Mortierellaceae phylogeny through synthesis of multi-gene phylogenetics and phylogenomics.</title>
        <authorList>
            <person name="Vandepol N."/>
            <person name="Liber J."/>
            <person name="Desiro A."/>
            <person name="Na H."/>
            <person name="Kennedy M."/>
            <person name="Barry K."/>
            <person name="Grigoriev I.V."/>
            <person name="Miller A.N."/>
            <person name="O'Donnell K."/>
            <person name="Stajich J.E."/>
            <person name="Bonito G."/>
        </authorList>
    </citation>
    <scope>NUCLEOTIDE SEQUENCE</scope>
    <source>
        <strain evidence="2">MES-2147</strain>
    </source>
</reference>
<feature type="compositionally biased region" description="Low complexity" evidence="1">
    <location>
        <begin position="443"/>
        <end position="454"/>
    </location>
</feature>
<dbReference type="Proteomes" id="UP000749646">
    <property type="component" value="Unassembled WGS sequence"/>
</dbReference>
<dbReference type="InterPro" id="IPR015943">
    <property type="entry name" value="WD40/YVTN_repeat-like_dom_sf"/>
</dbReference>
<feature type="region of interest" description="Disordered" evidence="1">
    <location>
        <begin position="276"/>
        <end position="305"/>
    </location>
</feature>
<feature type="compositionally biased region" description="Low complexity" evidence="1">
    <location>
        <begin position="471"/>
        <end position="482"/>
    </location>
</feature>
<feature type="region of interest" description="Disordered" evidence="1">
    <location>
        <begin position="138"/>
        <end position="208"/>
    </location>
</feature>
<comment type="caution">
    <text evidence="2">The sequence shown here is derived from an EMBL/GenBank/DDBJ whole genome shotgun (WGS) entry which is preliminary data.</text>
</comment>
<evidence type="ECO:0000256" key="1">
    <source>
        <dbReference type="SAM" id="MobiDB-lite"/>
    </source>
</evidence>
<feature type="compositionally biased region" description="Low complexity" evidence="1">
    <location>
        <begin position="149"/>
        <end position="162"/>
    </location>
</feature>
<organism evidence="2 3">
    <name type="scientific">Modicella reniformis</name>
    <dbReference type="NCBI Taxonomy" id="1440133"/>
    <lineage>
        <taxon>Eukaryota</taxon>
        <taxon>Fungi</taxon>
        <taxon>Fungi incertae sedis</taxon>
        <taxon>Mucoromycota</taxon>
        <taxon>Mortierellomycotina</taxon>
        <taxon>Mortierellomycetes</taxon>
        <taxon>Mortierellales</taxon>
        <taxon>Mortierellaceae</taxon>
        <taxon>Modicella</taxon>
    </lineage>
</organism>
<feature type="compositionally biased region" description="Polar residues" evidence="1">
    <location>
        <begin position="416"/>
        <end position="434"/>
    </location>
</feature>
<feature type="compositionally biased region" description="Polar residues" evidence="1">
    <location>
        <begin position="590"/>
        <end position="606"/>
    </location>
</feature>
<feature type="compositionally biased region" description="Pro residues" evidence="1">
    <location>
        <begin position="342"/>
        <end position="352"/>
    </location>
</feature>
<feature type="region of interest" description="Disordered" evidence="1">
    <location>
        <begin position="1"/>
        <end position="118"/>
    </location>
</feature>
<dbReference type="Gene3D" id="2.130.10.10">
    <property type="entry name" value="YVTN repeat-like/Quinoprotein amine dehydrogenase"/>
    <property type="match status" value="1"/>
</dbReference>
<dbReference type="AlphaFoldDB" id="A0A9P6SP91"/>
<feature type="compositionally biased region" description="Low complexity" evidence="1">
    <location>
        <begin position="353"/>
        <end position="373"/>
    </location>
</feature>
<feature type="region of interest" description="Disordered" evidence="1">
    <location>
        <begin position="322"/>
        <end position="606"/>
    </location>
</feature>
<feature type="compositionally biased region" description="Pro residues" evidence="1">
    <location>
        <begin position="1"/>
        <end position="14"/>
    </location>
</feature>
<evidence type="ECO:0000313" key="3">
    <source>
        <dbReference type="Proteomes" id="UP000749646"/>
    </source>
</evidence>
<feature type="region of interest" description="Disordered" evidence="1">
    <location>
        <begin position="234"/>
        <end position="264"/>
    </location>
</feature>
<feature type="compositionally biased region" description="Low complexity" evidence="1">
    <location>
        <begin position="234"/>
        <end position="244"/>
    </location>
</feature>
<feature type="compositionally biased region" description="Low complexity" evidence="1">
    <location>
        <begin position="85"/>
        <end position="101"/>
    </location>
</feature>
<keyword evidence="3" id="KW-1185">Reference proteome</keyword>
<feature type="compositionally biased region" description="Pro residues" evidence="1">
    <location>
        <begin position="541"/>
        <end position="557"/>
    </location>
</feature>
<gene>
    <name evidence="2" type="ORF">BGZ65_009597</name>
</gene>